<reference evidence="1" key="1">
    <citation type="submission" date="2020-07" db="EMBL/GenBank/DDBJ databases">
        <title>Multicomponent nature underlies the extraordinary mechanical properties of spider dragline silk.</title>
        <authorList>
            <person name="Kono N."/>
            <person name="Nakamura H."/>
            <person name="Mori M."/>
            <person name="Yoshida Y."/>
            <person name="Ohtoshi R."/>
            <person name="Malay A.D."/>
            <person name="Moran D.A.P."/>
            <person name="Tomita M."/>
            <person name="Numata K."/>
            <person name="Arakawa K."/>
        </authorList>
    </citation>
    <scope>NUCLEOTIDE SEQUENCE</scope>
</reference>
<evidence type="ECO:0000313" key="1">
    <source>
        <dbReference type="EMBL" id="GFR06453.1"/>
    </source>
</evidence>
<sequence>MFGTLDESTLRDSNVEQTTYTIYVDKGYLAEEILFCKSLESTNSSKHIYNKLKTNLEANNISMKNVTSCAADSALLRWERKIDERSESKYASCLLCHLQGKLSS</sequence>
<organism evidence="1 2">
    <name type="scientific">Trichonephila clavata</name>
    <name type="common">Joro spider</name>
    <name type="synonym">Nephila clavata</name>
    <dbReference type="NCBI Taxonomy" id="2740835"/>
    <lineage>
        <taxon>Eukaryota</taxon>
        <taxon>Metazoa</taxon>
        <taxon>Ecdysozoa</taxon>
        <taxon>Arthropoda</taxon>
        <taxon>Chelicerata</taxon>
        <taxon>Arachnida</taxon>
        <taxon>Araneae</taxon>
        <taxon>Araneomorphae</taxon>
        <taxon>Entelegynae</taxon>
        <taxon>Araneoidea</taxon>
        <taxon>Nephilidae</taxon>
        <taxon>Trichonephila</taxon>
    </lineage>
</organism>
<dbReference type="AlphaFoldDB" id="A0A8X6GLR7"/>
<proteinExistence type="predicted"/>
<name>A0A8X6GLR7_TRICU</name>
<evidence type="ECO:0000313" key="2">
    <source>
        <dbReference type="Proteomes" id="UP000887116"/>
    </source>
</evidence>
<comment type="caution">
    <text evidence="1">The sequence shown here is derived from an EMBL/GenBank/DDBJ whole genome shotgun (WGS) entry which is preliminary data.</text>
</comment>
<keyword evidence="2" id="KW-1185">Reference proteome</keyword>
<dbReference type="Proteomes" id="UP000887116">
    <property type="component" value="Unassembled WGS sequence"/>
</dbReference>
<accession>A0A8X6GLR7</accession>
<protein>
    <submittedName>
        <fullName evidence="1">SCAN domain-containing protein 3</fullName>
    </submittedName>
</protein>
<gene>
    <name evidence="1" type="primary">X975_15075</name>
    <name evidence="1" type="ORF">TNCT_39481</name>
</gene>
<dbReference type="EMBL" id="BMAO01006150">
    <property type="protein sequence ID" value="GFR06453.1"/>
    <property type="molecule type" value="Genomic_DNA"/>
</dbReference>